<proteinExistence type="predicted"/>
<keyword evidence="2" id="KW-1185">Reference proteome</keyword>
<evidence type="ECO:0000313" key="2">
    <source>
        <dbReference type="Proteomes" id="UP000646667"/>
    </source>
</evidence>
<sequence>MEICKYKDFNGTYTFYGYRGTAPETELKIFEVDAKNEIVDCYNDHEVMRIQDFDDRGREADKMLLSDLRKVELYFLEGSHREVDIIHKDDVDTYIKAKLELHFSPGINPYVTDWDNKTSELSYIRVGEFKNQGAFWHTTPGLGKDPDAKGAQCFHSWGTDLVWKNPKLPDLA</sequence>
<protein>
    <submittedName>
        <fullName evidence="1">Uncharacterized protein</fullName>
    </submittedName>
</protein>
<accession>A0A7S5RJ02</accession>
<reference evidence="1 2" key="1">
    <citation type="submission" date="2020-01" db="EMBL/GenBank/DDBJ databases">
        <title>Patterns of diversity and host range of bacteriophage communities associated with bean-nodulatin bacteria.</title>
        <authorList>
            <person name="Vann Cauwenberghe J."/>
            <person name="Santamaria R.I."/>
            <person name="Bustos P."/>
            <person name="Juarez S."/>
            <person name="Gonzalez V."/>
        </authorList>
    </citation>
    <scope>NUCLEOTIDE SEQUENCE [LARGE SCALE GENOMIC DNA]</scope>
    <source>
        <strain evidence="2">RHph</strain>
    </source>
</reference>
<evidence type="ECO:0000313" key="1">
    <source>
        <dbReference type="EMBL" id="QIG73939.1"/>
    </source>
</evidence>
<gene>
    <name evidence="1" type="ORF">EVC06_164</name>
</gene>
<dbReference type="Proteomes" id="UP000646667">
    <property type="component" value="Segment"/>
</dbReference>
<dbReference type="EMBL" id="MN988534">
    <property type="protein sequence ID" value="QIG73939.1"/>
    <property type="molecule type" value="Genomic_DNA"/>
</dbReference>
<name>A0A7S5RJ02_9CAUD</name>
<organism evidence="1 2">
    <name type="scientific">Rhizobium phage RHph_N34</name>
    <dbReference type="NCBI Taxonomy" id="2509586"/>
    <lineage>
        <taxon>Viruses</taxon>
        <taxon>Duplodnaviria</taxon>
        <taxon>Heunggongvirae</taxon>
        <taxon>Uroviricota</taxon>
        <taxon>Caudoviricetes</taxon>
        <taxon>Pootjesviridae</taxon>
        <taxon>Staniewskivirinae</taxon>
        <taxon>Trinifflemingvirus</taxon>
        <taxon>Trinifflemingvirus N34</taxon>
    </lineage>
</organism>